<feature type="signal peptide" evidence="1">
    <location>
        <begin position="1"/>
        <end position="27"/>
    </location>
</feature>
<evidence type="ECO:0000313" key="3">
    <source>
        <dbReference type="Proteomes" id="UP000738431"/>
    </source>
</evidence>
<sequence>MPSPRLRFVLRASATFAATLLALPAAADDNATAPPSAPDIRLFSGIELAVRPADALIPVIGIEGNRFVLDDDTHSRIYPSDAGSFSAHHRIKLSRTPLTIDRLQAVRSYTPEKDPVLQGMILHNEMAAQAQIKTAAAELKHFGGEASRAQNYRYAKVNSDARDAGQNQPHDGIGTAEEMAVATSEAFDELMTVHTEVATSLESTMADDLRSRGESAGDFDALDISFLLSTPTPVRDAYAVVIASVAEEGQTRPRSFYETIGDLGPKPRRVYLRRTGFKAGFTVENVTVHVYARGQELVSNLSAKNTPLTAEQTRDYLLLSYLSEHATESLPAQPVWSLAPPALLAAESASAFDRTVAINLDADGSLISIHDSRAAAETFAASIHDASTLRAGNPTKTGTFADSMRRSETSAVSLNQSARVPAHIVAALQDMYFLPALDGGEPVMSTTEINLATFFP</sequence>
<organism evidence="2 3">
    <name type="scientific">Actomonas aquatica</name>
    <dbReference type="NCBI Taxonomy" id="2866162"/>
    <lineage>
        <taxon>Bacteria</taxon>
        <taxon>Pseudomonadati</taxon>
        <taxon>Verrucomicrobiota</taxon>
        <taxon>Opitutia</taxon>
        <taxon>Opitutales</taxon>
        <taxon>Opitutaceae</taxon>
        <taxon>Actomonas</taxon>
    </lineage>
</organism>
<dbReference type="EMBL" id="CP139781">
    <property type="protein sequence ID" value="WRQ85874.1"/>
    <property type="molecule type" value="Genomic_DNA"/>
</dbReference>
<keyword evidence="1" id="KW-0732">Signal</keyword>
<feature type="chain" id="PRO_5045545322" evidence="1">
    <location>
        <begin position="28"/>
        <end position="456"/>
    </location>
</feature>
<evidence type="ECO:0000256" key="1">
    <source>
        <dbReference type="SAM" id="SignalP"/>
    </source>
</evidence>
<gene>
    <name evidence="2" type="ORF">K1X11_013760</name>
</gene>
<evidence type="ECO:0000313" key="2">
    <source>
        <dbReference type="EMBL" id="WRQ85874.1"/>
    </source>
</evidence>
<keyword evidence="3" id="KW-1185">Reference proteome</keyword>
<name>A0ABZ1C2G1_9BACT</name>
<reference evidence="2 3" key="1">
    <citation type="submission" date="2023-12" db="EMBL/GenBank/DDBJ databases">
        <title>Description of an unclassified Opitutus bacterium of Verrucomicrobiota.</title>
        <authorList>
            <person name="Zhang D.-F."/>
        </authorList>
    </citation>
    <scope>NUCLEOTIDE SEQUENCE [LARGE SCALE GENOMIC DNA]</scope>
    <source>
        <strain evidence="2 3">WL0086</strain>
    </source>
</reference>
<dbReference type="RefSeq" id="WP_221032692.1">
    <property type="nucleotide sequence ID" value="NZ_CP139781.1"/>
</dbReference>
<accession>A0ABZ1C2G1</accession>
<proteinExistence type="predicted"/>
<dbReference type="Proteomes" id="UP000738431">
    <property type="component" value="Chromosome"/>
</dbReference>
<protein>
    <submittedName>
        <fullName evidence="2">Uncharacterized protein</fullName>
    </submittedName>
</protein>